<feature type="domain" description="HNH nuclease" evidence="3">
    <location>
        <begin position="622"/>
        <end position="674"/>
    </location>
</feature>
<dbReference type="InterPro" id="IPR002711">
    <property type="entry name" value="HNH"/>
</dbReference>
<reference evidence="4 5" key="1">
    <citation type="submission" date="2020-02" db="EMBL/GenBank/DDBJ databases">
        <title>Genome sequence of the type strain DSM 27180 of Arthrobacter silviterrae.</title>
        <authorList>
            <person name="Gao J."/>
            <person name="Sun J."/>
        </authorList>
    </citation>
    <scope>NUCLEOTIDE SEQUENCE [LARGE SCALE GENOMIC DNA]</scope>
    <source>
        <strain evidence="4 5">DSM 27180</strain>
    </source>
</reference>
<evidence type="ECO:0000256" key="1">
    <source>
        <dbReference type="ARBA" id="ARBA00023450"/>
    </source>
</evidence>
<comment type="caution">
    <text evidence="4">The sequence shown here is derived from an EMBL/GenBank/DDBJ whole genome shotgun (WGS) entry which is preliminary data.</text>
</comment>
<feature type="compositionally biased region" description="Low complexity" evidence="2">
    <location>
        <begin position="361"/>
        <end position="376"/>
    </location>
</feature>
<evidence type="ECO:0000259" key="3">
    <source>
        <dbReference type="SMART" id="SM00507"/>
    </source>
</evidence>
<proteinExistence type="inferred from homology"/>
<feature type="region of interest" description="Disordered" evidence="2">
    <location>
        <begin position="337"/>
        <end position="402"/>
    </location>
</feature>
<evidence type="ECO:0000256" key="2">
    <source>
        <dbReference type="SAM" id="MobiDB-lite"/>
    </source>
</evidence>
<dbReference type="CDD" id="cd00085">
    <property type="entry name" value="HNHc"/>
    <property type="match status" value="1"/>
</dbReference>
<evidence type="ECO:0000313" key="5">
    <source>
        <dbReference type="Proteomes" id="UP000479226"/>
    </source>
</evidence>
<dbReference type="Gene3D" id="1.10.30.50">
    <property type="match status" value="1"/>
</dbReference>
<protein>
    <submittedName>
        <fullName evidence="4">DUF222 domain-containing protein</fullName>
    </submittedName>
</protein>
<feature type="compositionally biased region" description="Basic and acidic residues" evidence="2">
    <location>
        <begin position="294"/>
        <end position="306"/>
    </location>
</feature>
<dbReference type="SMART" id="SM00507">
    <property type="entry name" value="HNHc"/>
    <property type="match status" value="1"/>
</dbReference>
<accession>A0ABX0DGY1</accession>
<dbReference type="EMBL" id="JAAKZI010000015">
    <property type="protein sequence ID" value="NGN83810.1"/>
    <property type="molecule type" value="Genomic_DNA"/>
</dbReference>
<sequence>MEATARTPGEPGSAQHGSAAGEHIHQLLGLANALVRAASAAQAPSSPLVASPPVSPPLISSPLGLELGTLTDAEAVAWAQQLEQLNRHLQGLLVQAAGELSNRMDDGRYEESGSRTPGEFLSDSLRLSRAESARRLRLASRFLPTTDALTKVTAEATQPVLGSALFSGRVSAEQAVMISGFVDAASRLAAEGTVPENKVRELEQNLTGHADVEPPEFLRRLGAHAMALLDPDGQKPSESELLAKQGIFFRRQWRGMVRIDGHLTIRQYEHLMAGIGWATSPRVKDVEGADAEQADDKRANDKRANDDEAGLEQQANPAGPGPDQLEFLTELLNVGRAGQTTQSPRTQQAPQEQQSPPPQQSPSVPQEPQAQQSPPVLLDPRQPLWTPSTGDDGSTWIKPPSVAISPWASPGWPQPLVAQDLPAPPPGAPPHAIPPRFFGDKWFWIPDLLDCGPGNGWARPSQAAEVPWTLGPAPDWPPQPEGDGAEPWPRLVDGVLVPEPGSDAELEGLNPIDPKSTDPAVQDRRTRGQRLLDGLINCVRLAARTDKLPLNGGLKSQLYLSTSQEDLDQQAAAGTVLVPYSGRVPLALFEEDLCDADVTQLLRDSNGGILDVGRTQRLFTFAQRKILAARDMGCAYPDCMAPPQWAEAHHIRPWKDGGATSVDNGVLCCSLHHHYLHERGWTVRLVGGTAWFTPPYCDDITRTERRNTYHRGMS</sequence>
<feature type="region of interest" description="Disordered" evidence="2">
    <location>
        <begin position="1"/>
        <end position="20"/>
    </location>
</feature>
<dbReference type="InterPro" id="IPR003615">
    <property type="entry name" value="HNH_nuc"/>
</dbReference>
<name>A0ABX0DGY1_9MICC</name>
<comment type="similarity">
    <text evidence="1">Belongs to the Rv1128c/1148c/1588c/1702c/1945/3466 family.</text>
</comment>
<keyword evidence="5" id="KW-1185">Reference proteome</keyword>
<dbReference type="Pfam" id="PF01844">
    <property type="entry name" value="HNH"/>
    <property type="match status" value="1"/>
</dbReference>
<organism evidence="4 5">
    <name type="scientific">Arthrobacter silviterrae</name>
    <dbReference type="NCBI Taxonomy" id="2026658"/>
    <lineage>
        <taxon>Bacteria</taxon>
        <taxon>Bacillati</taxon>
        <taxon>Actinomycetota</taxon>
        <taxon>Actinomycetes</taxon>
        <taxon>Micrococcales</taxon>
        <taxon>Micrococcaceae</taxon>
        <taxon>Arthrobacter</taxon>
    </lineage>
</organism>
<dbReference type="InterPro" id="IPR003870">
    <property type="entry name" value="DUF222"/>
</dbReference>
<dbReference type="Pfam" id="PF02720">
    <property type="entry name" value="DUF222"/>
    <property type="match status" value="2"/>
</dbReference>
<feature type="region of interest" description="Disordered" evidence="2">
    <location>
        <begin position="284"/>
        <end position="325"/>
    </location>
</feature>
<gene>
    <name evidence="4" type="ORF">G6N77_10115</name>
</gene>
<feature type="region of interest" description="Disordered" evidence="2">
    <location>
        <begin position="505"/>
        <end position="524"/>
    </location>
</feature>
<dbReference type="RefSeq" id="WP_165182041.1">
    <property type="nucleotide sequence ID" value="NZ_JAAKZI010000015.1"/>
</dbReference>
<evidence type="ECO:0000313" key="4">
    <source>
        <dbReference type="EMBL" id="NGN83810.1"/>
    </source>
</evidence>
<dbReference type="Proteomes" id="UP000479226">
    <property type="component" value="Unassembled WGS sequence"/>
</dbReference>